<evidence type="ECO:0000313" key="4">
    <source>
        <dbReference type="EMBL" id="WQH12355.1"/>
    </source>
</evidence>
<reference evidence="4 5" key="1">
    <citation type="submission" date="2023-11" db="EMBL/GenBank/DDBJ databases">
        <title>MicrobeMod: A computational toolkit for identifying prokaryotic methylation and restriction-modification with nanopore sequencing.</title>
        <authorList>
            <person name="Crits-Christoph A."/>
            <person name="Kang S.C."/>
            <person name="Lee H."/>
            <person name="Ostrov N."/>
        </authorList>
    </citation>
    <scope>NUCLEOTIDE SEQUENCE [LARGE SCALE GENOMIC DNA]</scope>
    <source>
        <strain evidence="4 5">ATCC BAA-805</strain>
    </source>
</reference>
<dbReference type="InterPro" id="IPR036409">
    <property type="entry name" value="Aldolase_II/adducin_N_sf"/>
</dbReference>
<dbReference type="SUPFAM" id="SSF53639">
    <property type="entry name" value="AraD/HMP-PK domain-like"/>
    <property type="match status" value="1"/>
</dbReference>
<dbReference type="Gene3D" id="3.40.225.10">
    <property type="entry name" value="Class II aldolase/adducin N-terminal domain"/>
    <property type="match status" value="1"/>
</dbReference>
<protein>
    <submittedName>
        <fullName evidence="4">Class II aldolase/adducin family protein</fullName>
    </submittedName>
</protein>
<dbReference type="SMART" id="SM01007">
    <property type="entry name" value="Aldolase_II"/>
    <property type="match status" value="1"/>
</dbReference>
<dbReference type="PANTHER" id="PTHR10672:SF3">
    <property type="entry name" value="PROTEIN HU-LI TAI SHAO"/>
    <property type="match status" value="1"/>
</dbReference>
<accession>A0ABZ0YJR8</accession>
<keyword evidence="5" id="KW-1185">Reference proteome</keyword>
<feature type="domain" description="Class II aldolase/adducin N-terminal" evidence="3">
    <location>
        <begin position="13"/>
        <end position="192"/>
    </location>
</feature>
<comment type="similarity">
    <text evidence="1">Belongs to the aldolase class II family.</text>
</comment>
<evidence type="ECO:0000256" key="2">
    <source>
        <dbReference type="SAM" id="MobiDB-lite"/>
    </source>
</evidence>
<dbReference type="EMBL" id="CP140255">
    <property type="protein sequence ID" value="WQH12355.1"/>
    <property type="molecule type" value="Genomic_DNA"/>
</dbReference>
<feature type="region of interest" description="Disordered" evidence="2">
    <location>
        <begin position="220"/>
        <end position="249"/>
    </location>
</feature>
<dbReference type="PANTHER" id="PTHR10672">
    <property type="entry name" value="ADDUCIN"/>
    <property type="match status" value="1"/>
</dbReference>
<gene>
    <name evidence="4" type="ORF">SR894_19720</name>
</gene>
<proteinExistence type="inferred from homology"/>
<dbReference type="InterPro" id="IPR051017">
    <property type="entry name" value="Aldolase-II_Adducin_sf"/>
</dbReference>
<dbReference type="Pfam" id="PF00596">
    <property type="entry name" value="Aldolase_II"/>
    <property type="match status" value="1"/>
</dbReference>
<feature type="compositionally biased region" description="Basic and acidic residues" evidence="2">
    <location>
        <begin position="230"/>
        <end position="239"/>
    </location>
</feature>
<dbReference type="NCBIfam" id="NF005451">
    <property type="entry name" value="PRK07044.1"/>
    <property type="match status" value="1"/>
</dbReference>
<evidence type="ECO:0000259" key="3">
    <source>
        <dbReference type="SMART" id="SM01007"/>
    </source>
</evidence>
<evidence type="ECO:0000313" key="5">
    <source>
        <dbReference type="Proteomes" id="UP001324794"/>
    </source>
</evidence>
<organism evidence="4 5">
    <name type="scientific">Vreelandella neptunia</name>
    <dbReference type="NCBI Taxonomy" id="115551"/>
    <lineage>
        <taxon>Bacteria</taxon>
        <taxon>Pseudomonadati</taxon>
        <taxon>Pseudomonadota</taxon>
        <taxon>Gammaproteobacteria</taxon>
        <taxon>Oceanospirillales</taxon>
        <taxon>Halomonadaceae</taxon>
        <taxon>Vreelandella</taxon>
    </lineage>
</organism>
<name>A0ABZ0YJR8_9GAMM</name>
<dbReference type="Proteomes" id="UP001324794">
    <property type="component" value="Chromosome"/>
</dbReference>
<evidence type="ECO:0000256" key="1">
    <source>
        <dbReference type="ARBA" id="ARBA00037961"/>
    </source>
</evidence>
<sequence length="249" mass="27240">MSTYASQEDEVRRDLAAAYRLIALDGMDDGIDTHISARLPGERFLLNAYGLRFDEVRAESLVTVDADGKVIDDPTGLGINPAGFTIHSALHTARPDVNCVLHTHTVAGVALSCLEEGLLPLNQWSLAFYERLAYHDFEGIALALDERQRLADDLGDHSAMILRQHGLLTCGQNVGDAFLRMRNLERSCQAQLAAQATGQTLRLASPSLAEHVAQQYETWAASPAGSDRAWQAEKRRLDGADDSFSPDPK</sequence>
<dbReference type="InterPro" id="IPR001303">
    <property type="entry name" value="Aldolase_II/adducin_N"/>
</dbReference>
<dbReference type="RefSeq" id="WP_133731925.1">
    <property type="nucleotide sequence ID" value="NZ_CP140255.1"/>
</dbReference>